<dbReference type="RefSeq" id="WP_245328766.1">
    <property type="nucleotide sequence ID" value="NZ_JAGGLU010000010.1"/>
</dbReference>
<dbReference type="SUPFAM" id="SSF50151">
    <property type="entry name" value="SacY-like RNA-binding domain"/>
    <property type="match status" value="1"/>
</dbReference>
<organism evidence="3 4">
    <name type="scientific">Lactobacillus colini</name>
    <dbReference type="NCBI Taxonomy" id="1819254"/>
    <lineage>
        <taxon>Bacteria</taxon>
        <taxon>Bacillati</taxon>
        <taxon>Bacillota</taxon>
        <taxon>Bacilli</taxon>
        <taxon>Lactobacillales</taxon>
        <taxon>Lactobacillaceae</taxon>
        <taxon>Lactobacillus</taxon>
    </lineage>
</organism>
<dbReference type="EMBL" id="JAGGLU010000010">
    <property type="protein sequence ID" value="MBP2058467.1"/>
    <property type="molecule type" value="Genomic_DNA"/>
</dbReference>
<dbReference type="InterPro" id="IPR011608">
    <property type="entry name" value="PRD"/>
</dbReference>
<protein>
    <submittedName>
        <fullName evidence="3">Beta-glucoside operon transcriptional antiterminator</fullName>
    </submittedName>
</protein>
<dbReference type="Pfam" id="PF03123">
    <property type="entry name" value="CAT_RBD"/>
    <property type="match status" value="1"/>
</dbReference>
<dbReference type="Gene3D" id="2.30.24.10">
    <property type="entry name" value="CAT RNA-binding domain"/>
    <property type="match status" value="1"/>
</dbReference>
<dbReference type="SUPFAM" id="SSF63520">
    <property type="entry name" value="PTS-regulatory domain, PRD"/>
    <property type="match status" value="2"/>
</dbReference>
<evidence type="ECO:0000313" key="4">
    <source>
        <dbReference type="Proteomes" id="UP001519292"/>
    </source>
</evidence>
<dbReference type="Pfam" id="PF00874">
    <property type="entry name" value="PRD"/>
    <property type="match status" value="2"/>
</dbReference>
<comment type="caution">
    <text evidence="3">The sequence shown here is derived from an EMBL/GenBank/DDBJ whole genome shotgun (WGS) entry which is preliminary data.</text>
</comment>
<reference evidence="3 4" key="1">
    <citation type="submission" date="2021-03" db="EMBL/GenBank/DDBJ databases">
        <title>Genomic Encyclopedia of Type Strains, Phase IV (KMG-IV): sequencing the most valuable type-strain genomes for metagenomic binning, comparative biology and taxonomic classification.</title>
        <authorList>
            <person name="Goeker M."/>
        </authorList>
    </citation>
    <scope>NUCLEOTIDE SEQUENCE [LARGE SCALE GENOMIC DNA]</scope>
    <source>
        <strain evidence="3 4">DSM 101872</strain>
    </source>
</reference>
<keyword evidence="1" id="KW-0677">Repeat</keyword>
<gene>
    <name evidence="3" type="ORF">J2Z60_001652</name>
</gene>
<evidence type="ECO:0000256" key="1">
    <source>
        <dbReference type="ARBA" id="ARBA00022737"/>
    </source>
</evidence>
<sequence>MIIKRVLNNNAVIALDDNQQTLVALGSGIAFQGKPGDLIEDKKIEKVFYPQDESATNSISQTLLQIDPWYIELSDKIISEAEASSGKKLSDDIYFSLPDHLQFAVERVSKGMIIQNRLTIETMQTYPDEFQLGKRSIAYLSKKTGLTFSDDEAANIAMHIITAQEGESLENTEGTIELINKFIKIIEEMLNKKIDIKSVTYYRAITHLKFFIQGIKNRTVRNQTMDDKELFNMVIHNYHKEYVIAQRISGIVLNEFDYQVSDDEIMYLTIHIHRLNISED</sequence>
<keyword evidence="4" id="KW-1185">Reference proteome</keyword>
<accession>A0ABS4MFJ4</accession>
<feature type="domain" description="PRD" evidence="2">
    <location>
        <begin position="65"/>
        <end position="170"/>
    </location>
</feature>
<dbReference type="Proteomes" id="UP001519292">
    <property type="component" value="Unassembled WGS sequence"/>
</dbReference>
<evidence type="ECO:0000313" key="3">
    <source>
        <dbReference type="EMBL" id="MBP2058467.1"/>
    </source>
</evidence>
<dbReference type="InterPro" id="IPR036634">
    <property type="entry name" value="PRD_sf"/>
</dbReference>
<evidence type="ECO:0000259" key="2">
    <source>
        <dbReference type="PROSITE" id="PS51372"/>
    </source>
</evidence>
<name>A0ABS4MFJ4_9LACO</name>
<feature type="domain" description="PRD" evidence="2">
    <location>
        <begin position="171"/>
        <end position="280"/>
    </location>
</feature>
<dbReference type="SMART" id="SM01061">
    <property type="entry name" value="CAT_RBD"/>
    <property type="match status" value="1"/>
</dbReference>
<dbReference type="InterPro" id="IPR036650">
    <property type="entry name" value="CAT_RNA-bd_dom_sf"/>
</dbReference>
<dbReference type="InterPro" id="IPR004341">
    <property type="entry name" value="CAT_RNA-bd_dom"/>
</dbReference>
<dbReference type="PANTHER" id="PTHR30185:SF15">
    <property type="entry name" value="CRYPTIC BETA-GLUCOSIDE BGL OPERON ANTITERMINATOR"/>
    <property type="match status" value="1"/>
</dbReference>
<proteinExistence type="predicted"/>
<dbReference type="PANTHER" id="PTHR30185">
    <property type="entry name" value="CRYPTIC BETA-GLUCOSIDE BGL OPERON ANTITERMINATOR"/>
    <property type="match status" value="1"/>
</dbReference>
<dbReference type="PROSITE" id="PS51372">
    <property type="entry name" value="PRD_2"/>
    <property type="match status" value="2"/>
</dbReference>
<dbReference type="Gene3D" id="1.10.1790.10">
    <property type="entry name" value="PRD domain"/>
    <property type="match status" value="2"/>
</dbReference>
<dbReference type="InterPro" id="IPR050661">
    <property type="entry name" value="BglG_antiterminators"/>
</dbReference>